<dbReference type="UniPathway" id="UPA00219"/>
<feature type="binding site" evidence="10">
    <location>
        <position position="292"/>
    </location>
    <ligand>
        <name>UDP-N-acetyl-alpha-D-glucosamine</name>
        <dbReference type="ChEBI" id="CHEBI:57705"/>
    </ligand>
</feature>
<evidence type="ECO:0000259" key="12">
    <source>
        <dbReference type="Pfam" id="PF04101"/>
    </source>
</evidence>
<feature type="binding site" evidence="10">
    <location>
        <position position="195"/>
    </location>
    <ligand>
        <name>UDP-N-acetyl-alpha-D-glucosamine</name>
        <dbReference type="ChEBI" id="CHEBI:57705"/>
    </ligand>
</feature>
<dbReference type="PANTHER" id="PTHR21015:SF22">
    <property type="entry name" value="GLYCOSYLTRANSFERASE"/>
    <property type="match status" value="1"/>
</dbReference>
<dbReference type="EMBL" id="LR778114">
    <property type="protein sequence ID" value="CAB1128466.1"/>
    <property type="molecule type" value="Genomic_DNA"/>
</dbReference>
<dbReference type="NCBIfam" id="TIGR01133">
    <property type="entry name" value="murG"/>
    <property type="match status" value="1"/>
</dbReference>
<dbReference type="GO" id="GO:0071555">
    <property type="term" value="P:cell wall organization"/>
    <property type="evidence" value="ECO:0007669"/>
    <property type="project" value="UniProtKB-KW"/>
</dbReference>
<dbReference type="GO" id="GO:0009252">
    <property type="term" value="P:peptidoglycan biosynthetic process"/>
    <property type="evidence" value="ECO:0007669"/>
    <property type="project" value="UniProtKB-UniRule"/>
</dbReference>
<dbReference type="GO" id="GO:0050511">
    <property type="term" value="F:undecaprenyldiphospho-muramoylpentapeptide beta-N-acetylglucosaminyltransferase activity"/>
    <property type="evidence" value="ECO:0007669"/>
    <property type="project" value="UniProtKB-UniRule"/>
</dbReference>
<organism evidence="13 14">
    <name type="scientific">Candidatus Hydrogenisulfobacillus filiaventi</name>
    <dbReference type="NCBI Taxonomy" id="2707344"/>
    <lineage>
        <taxon>Bacteria</taxon>
        <taxon>Bacillati</taxon>
        <taxon>Bacillota</taxon>
        <taxon>Clostridia</taxon>
        <taxon>Eubacteriales</taxon>
        <taxon>Clostridiales Family XVII. Incertae Sedis</taxon>
        <taxon>Candidatus Hydrogenisulfobacillus</taxon>
    </lineage>
</organism>
<comment type="caution">
    <text evidence="10">Lacks conserved residue(s) required for the propagation of feature annotation.</text>
</comment>
<dbReference type="KEGG" id="hfv:R50_0960"/>
<evidence type="ECO:0000256" key="4">
    <source>
        <dbReference type="ARBA" id="ARBA00022679"/>
    </source>
</evidence>
<dbReference type="PANTHER" id="PTHR21015">
    <property type="entry name" value="UDP-N-ACETYLGLUCOSAMINE--N-ACETYLMURAMYL-(PENTAPEPTIDE) PYROPHOSPHORYL-UNDECAPRENOL N-ACETYLGLUCOSAMINE TRANSFERASE 1"/>
    <property type="match status" value="1"/>
</dbReference>
<evidence type="ECO:0000256" key="1">
    <source>
        <dbReference type="ARBA" id="ARBA00022475"/>
    </source>
</evidence>
<dbReference type="CDD" id="cd03785">
    <property type="entry name" value="GT28_MurG"/>
    <property type="match status" value="1"/>
</dbReference>
<dbReference type="Proteomes" id="UP000503399">
    <property type="component" value="Chromosome"/>
</dbReference>
<keyword evidence="2 10" id="KW-0132">Cell division</keyword>
<evidence type="ECO:0000313" key="13">
    <source>
        <dbReference type="EMBL" id="CAB1128466.1"/>
    </source>
</evidence>
<gene>
    <name evidence="10 13" type="primary">murG</name>
    <name evidence="13" type="ORF">R50_0960</name>
</gene>
<evidence type="ECO:0000256" key="10">
    <source>
        <dbReference type="HAMAP-Rule" id="MF_00033"/>
    </source>
</evidence>
<dbReference type="GO" id="GO:0051301">
    <property type="term" value="P:cell division"/>
    <property type="evidence" value="ECO:0007669"/>
    <property type="project" value="UniProtKB-KW"/>
</dbReference>
<keyword evidence="7 10" id="KW-0472">Membrane</keyword>
<keyword evidence="1 10" id="KW-1003">Cell membrane</keyword>
<dbReference type="InterPro" id="IPR004276">
    <property type="entry name" value="GlycoTrans_28_N"/>
</dbReference>
<dbReference type="GO" id="GO:0005886">
    <property type="term" value="C:plasma membrane"/>
    <property type="evidence" value="ECO:0007669"/>
    <property type="project" value="UniProtKB-SubCell"/>
</dbReference>
<dbReference type="Gene3D" id="3.40.50.2000">
    <property type="entry name" value="Glycogen Phosphorylase B"/>
    <property type="match status" value="2"/>
</dbReference>
<keyword evidence="5 10" id="KW-0133">Cell shape</keyword>
<evidence type="ECO:0000256" key="5">
    <source>
        <dbReference type="ARBA" id="ARBA00022960"/>
    </source>
</evidence>
<keyword evidence="14" id="KW-1185">Reference proteome</keyword>
<dbReference type="Pfam" id="PF04101">
    <property type="entry name" value="Glyco_tran_28_C"/>
    <property type="match status" value="1"/>
</dbReference>
<feature type="binding site" evidence="10">
    <location>
        <position position="166"/>
    </location>
    <ligand>
        <name>UDP-N-acetyl-alpha-D-glucosamine</name>
        <dbReference type="ChEBI" id="CHEBI:57705"/>
    </ligand>
</feature>
<dbReference type="InterPro" id="IPR007235">
    <property type="entry name" value="Glyco_trans_28_C"/>
</dbReference>
<feature type="domain" description="Glycosyl transferase family 28 C-terminal" evidence="12">
    <location>
        <begin position="188"/>
        <end position="339"/>
    </location>
</feature>
<evidence type="ECO:0000256" key="8">
    <source>
        <dbReference type="ARBA" id="ARBA00023306"/>
    </source>
</evidence>
<evidence type="ECO:0000256" key="7">
    <source>
        <dbReference type="ARBA" id="ARBA00023136"/>
    </source>
</evidence>
<evidence type="ECO:0000313" key="14">
    <source>
        <dbReference type="Proteomes" id="UP000503399"/>
    </source>
</evidence>
<feature type="binding site" evidence="10">
    <location>
        <position position="124"/>
    </location>
    <ligand>
        <name>UDP-N-acetyl-alpha-D-glucosamine</name>
        <dbReference type="ChEBI" id="CHEBI:57705"/>
    </ligand>
</feature>
<comment type="catalytic activity">
    <reaction evidence="10">
        <text>di-trans,octa-cis-undecaprenyl diphospho-N-acetyl-alpha-D-muramoyl-L-alanyl-D-glutamyl-meso-2,6-diaminopimeloyl-D-alanyl-D-alanine + UDP-N-acetyl-alpha-D-glucosamine = di-trans,octa-cis-undecaprenyl diphospho-[N-acetyl-alpha-D-glucosaminyl-(1-&gt;4)]-N-acetyl-alpha-D-muramoyl-L-alanyl-D-glutamyl-meso-2,6-diaminopimeloyl-D-alanyl-D-alanine + UDP + H(+)</text>
        <dbReference type="Rhea" id="RHEA:31227"/>
        <dbReference type="ChEBI" id="CHEBI:15378"/>
        <dbReference type="ChEBI" id="CHEBI:57705"/>
        <dbReference type="ChEBI" id="CHEBI:58223"/>
        <dbReference type="ChEBI" id="CHEBI:61387"/>
        <dbReference type="ChEBI" id="CHEBI:61388"/>
        <dbReference type="EC" id="2.4.1.227"/>
    </reaction>
</comment>
<sequence>MRLVVSGGGTGGHIYPALAIAAAVRRACPSCEVFYVGTDRGLERELAAREQVPYYAVHARGLLGRGLGGKIRGGLAAVRALGEAWRLLRRLRPQAVVGTGGYVTGPVGLAAAWLHIPLLLQEQNVYPGWTNRVLARRARLVVIPFPEVRRYLPPGTPTLVAGNPVRAQRSRSPAEAKAALGLDPQSRVLLITGGSQGAAAINRLARTLAERWGRYPGWHLYWAYGSRYPAPYPDGQAPAGVHPAPYFYDLPRLYEAADLFIGRAGAMTVSECLAFGLAAVLVPSPNVAEDHQTRNAALLADKGAALLLPETRLDQPEALTAVEELIADEARRAAMAERAHALYRPGSAEAIAAAVLAAMRGRGGLRDPQAAGAGRS</sequence>
<evidence type="ECO:0000256" key="3">
    <source>
        <dbReference type="ARBA" id="ARBA00022676"/>
    </source>
</evidence>
<dbReference type="SUPFAM" id="SSF53756">
    <property type="entry name" value="UDP-Glycosyltransferase/glycogen phosphorylase"/>
    <property type="match status" value="1"/>
</dbReference>
<dbReference type="InterPro" id="IPR006009">
    <property type="entry name" value="GlcNAc_MurG"/>
</dbReference>
<feature type="binding site" evidence="10">
    <location>
        <begin position="10"/>
        <end position="12"/>
    </location>
    <ligand>
        <name>UDP-N-acetyl-alpha-D-glucosamine</name>
        <dbReference type="ChEBI" id="CHEBI:57705"/>
    </ligand>
</feature>
<evidence type="ECO:0000256" key="2">
    <source>
        <dbReference type="ARBA" id="ARBA00022618"/>
    </source>
</evidence>
<keyword evidence="8 10" id="KW-0131">Cell cycle</keyword>
<comment type="similarity">
    <text evidence="10">Belongs to the glycosyltransferase 28 family. MurG subfamily.</text>
</comment>
<dbReference type="AlphaFoldDB" id="A0A6F8ZEP1"/>
<keyword evidence="9 10" id="KW-0961">Cell wall biogenesis/degradation</keyword>
<dbReference type="GO" id="GO:0008360">
    <property type="term" value="P:regulation of cell shape"/>
    <property type="evidence" value="ECO:0007669"/>
    <property type="project" value="UniProtKB-KW"/>
</dbReference>
<name>A0A6F8ZEP1_9FIRM</name>
<dbReference type="Pfam" id="PF03033">
    <property type="entry name" value="Glyco_transf_28"/>
    <property type="match status" value="1"/>
</dbReference>
<keyword evidence="4 10" id="KW-0808">Transferase</keyword>
<evidence type="ECO:0000256" key="6">
    <source>
        <dbReference type="ARBA" id="ARBA00022984"/>
    </source>
</evidence>
<keyword evidence="6 10" id="KW-0573">Peptidoglycan synthesis</keyword>
<comment type="function">
    <text evidence="10">Cell wall formation. Catalyzes the transfer of a GlcNAc subunit on undecaprenyl-pyrophosphoryl-MurNAc-pentapeptide (lipid intermediate I) to form undecaprenyl-pyrophosphoryl-MurNAc-(pentapeptide)GlcNAc (lipid intermediate II).</text>
</comment>
<dbReference type="EC" id="2.4.1.227" evidence="10"/>
<reference evidence="13 14" key="1">
    <citation type="submission" date="2020-02" db="EMBL/GenBank/DDBJ databases">
        <authorList>
            <person name="Hogendoorn C."/>
        </authorList>
    </citation>
    <scope>NUCLEOTIDE SEQUENCE [LARGE SCALE GENOMIC DNA]</scope>
    <source>
        <strain evidence="13">R501</strain>
    </source>
</reference>
<evidence type="ECO:0000256" key="9">
    <source>
        <dbReference type="ARBA" id="ARBA00023316"/>
    </source>
</evidence>
<dbReference type="HAMAP" id="MF_00033">
    <property type="entry name" value="MurG"/>
    <property type="match status" value="1"/>
</dbReference>
<comment type="subcellular location">
    <subcellularLocation>
        <location evidence="10">Cell membrane</location>
        <topology evidence="10">Peripheral membrane protein</topology>
        <orientation evidence="10">Cytoplasmic side</orientation>
    </subcellularLocation>
</comment>
<protein>
    <recommendedName>
        <fullName evidence="10">UDP-N-acetylglucosamine--N-acetylmuramyl-(pentapeptide) pyrophosphoryl-undecaprenol N-acetylglucosamine transferase</fullName>
        <ecNumber evidence="10">2.4.1.227</ecNumber>
    </recommendedName>
    <alternativeName>
        <fullName evidence="10">Undecaprenyl-PP-MurNAc-pentapeptide-UDPGlcNAc GlcNAc transferase</fullName>
    </alternativeName>
</protein>
<comment type="pathway">
    <text evidence="10">Cell wall biogenesis; peptidoglycan biosynthesis.</text>
</comment>
<accession>A0A6F8ZEP1</accession>
<dbReference type="GO" id="GO:0005975">
    <property type="term" value="P:carbohydrate metabolic process"/>
    <property type="evidence" value="ECO:0007669"/>
    <property type="project" value="InterPro"/>
</dbReference>
<proteinExistence type="inferred from homology"/>
<keyword evidence="3 10" id="KW-0328">Glycosyltransferase</keyword>
<evidence type="ECO:0000259" key="11">
    <source>
        <dbReference type="Pfam" id="PF03033"/>
    </source>
</evidence>
<feature type="domain" description="Glycosyltransferase family 28 N-terminal" evidence="11">
    <location>
        <begin position="4"/>
        <end position="141"/>
    </location>
</feature>